<feature type="region of interest" description="Disordered" evidence="1">
    <location>
        <begin position="1"/>
        <end position="34"/>
    </location>
</feature>
<accession>A0A3N4LU18</accession>
<evidence type="ECO:0000256" key="1">
    <source>
        <dbReference type="SAM" id="MobiDB-lite"/>
    </source>
</evidence>
<protein>
    <submittedName>
        <fullName evidence="2">Uncharacterized protein</fullName>
    </submittedName>
</protein>
<reference evidence="2 3" key="1">
    <citation type="journal article" date="2018" name="Nat. Ecol. Evol.">
        <title>Pezizomycetes genomes reveal the molecular basis of ectomycorrhizal truffle lifestyle.</title>
        <authorList>
            <person name="Murat C."/>
            <person name="Payen T."/>
            <person name="Noel B."/>
            <person name="Kuo A."/>
            <person name="Morin E."/>
            <person name="Chen J."/>
            <person name="Kohler A."/>
            <person name="Krizsan K."/>
            <person name="Balestrini R."/>
            <person name="Da Silva C."/>
            <person name="Montanini B."/>
            <person name="Hainaut M."/>
            <person name="Levati E."/>
            <person name="Barry K.W."/>
            <person name="Belfiori B."/>
            <person name="Cichocki N."/>
            <person name="Clum A."/>
            <person name="Dockter R.B."/>
            <person name="Fauchery L."/>
            <person name="Guy J."/>
            <person name="Iotti M."/>
            <person name="Le Tacon F."/>
            <person name="Lindquist E.A."/>
            <person name="Lipzen A."/>
            <person name="Malagnac F."/>
            <person name="Mello A."/>
            <person name="Molinier V."/>
            <person name="Miyauchi S."/>
            <person name="Poulain J."/>
            <person name="Riccioni C."/>
            <person name="Rubini A."/>
            <person name="Sitrit Y."/>
            <person name="Splivallo R."/>
            <person name="Traeger S."/>
            <person name="Wang M."/>
            <person name="Zifcakova L."/>
            <person name="Wipf D."/>
            <person name="Zambonelli A."/>
            <person name="Paolocci F."/>
            <person name="Nowrousian M."/>
            <person name="Ottonello S."/>
            <person name="Baldrian P."/>
            <person name="Spatafora J.W."/>
            <person name="Henrissat B."/>
            <person name="Nagy L.G."/>
            <person name="Aury J.M."/>
            <person name="Wincker P."/>
            <person name="Grigoriev I.V."/>
            <person name="Bonfante P."/>
            <person name="Martin F.M."/>
        </authorList>
    </citation>
    <scope>NUCLEOTIDE SEQUENCE [LARGE SCALE GENOMIC DNA]</scope>
    <source>
        <strain evidence="2 3">ATCC MYA-4762</strain>
    </source>
</reference>
<dbReference type="AlphaFoldDB" id="A0A3N4LU18"/>
<feature type="region of interest" description="Disordered" evidence="1">
    <location>
        <begin position="56"/>
        <end position="81"/>
    </location>
</feature>
<feature type="compositionally biased region" description="Basic and acidic residues" evidence="1">
    <location>
        <begin position="1"/>
        <end position="15"/>
    </location>
</feature>
<organism evidence="2 3">
    <name type="scientific">Terfezia boudieri ATCC MYA-4762</name>
    <dbReference type="NCBI Taxonomy" id="1051890"/>
    <lineage>
        <taxon>Eukaryota</taxon>
        <taxon>Fungi</taxon>
        <taxon>Dikarya</taxon>
        <taxon>Ascomycota</taxon>
        <taxon>Pezizomycotina</taxon>
        <taxon>Pezizomycetes</taxon>
        <taxon>Pezizales</taxon>
        <taxon>Pezizaceae</taxon>
        <taxon>Terfezia</taxon>
    </lineage>
</organism>
<name>A0A3N4LU18_9PEZI</name>
<dbReference type="EMBL" id="ML121539">
    <property type="protein sequence ID" value="RPB25168.1"/>
    <property type="molecule type" value="Genomic_DNA"/>
</dbReference>
<feature type="compositionally biased region" description="Polar residues" evidence="1">
    <location>
        <begin position="20"/>
        <end position="29"/>
    </location>
</feature>
<evidence type="ECO:0000313" key="3">
    <source>
        <dbReference type="Proteomes" id="UP000267821"/>
    </source>
</evidence>
<evidence type="ECO:0000313" key="2">
    <source>
        <dbReference type="EMBL" id="RPB25168.1"/>
    </source>
</evidence>
<dbReference type="Proteomes" id="UP000267821">
    <property type="component" value="Unassembled WGS sequence"/>
</dbReference>
<proteinExistence type="predicted"/>
<sequence>MQKRRDQINELEGNKRLQFQKPTEVSGNYSDRPEANRIGKQWESIREVRKEITEILDSEQEEEERNSTDGSNSDVVEIKGLPNSSRKSRLFTAIPLKLQGLCYVA</sequence>
<gene>
    <name evidence="2" type="ORF">L211DRAFT_848509</name>
</gene>
<keyword evidence="3" id="KW-1185">Reference proteome</keyword>
<dbReference type="InParanoid" id="A0A3N4LU18"/>